<feature type="compositionally biased region" description="Basic and acidic residues" evidence="1">
    <location>
        <begin position="236"/>
        <end position="245"/>
    </location>
</feature>
<protein>
    <submittedName>
        <fullName evidence="2">Uncharacterized protein</fullName>
    </submittedName>
</protein>
<organism evidence="2 3">
    <name type="scientific">Neoarthrinium moseri</name>
    <dbReference type="NCBI Taxonomy" id="1658444"/>
    <lineage>
        <taxon>Eukaryota</taxon>
        <taxon>Fungi</taxon>
        <taxon>Dikarya</taxon>
        <taxon>Ascomycota</taxon>
        <taxon>Pezizomycotina</taxon>
        <taxon>Sordariomycetes</taxon>
        <taxon>Xylariomycetidae</taxon>
        <taxon>Amphisphaeriales</taxon>
        <taxon>Apiosporaceae</taxon>
        <taxon>Neoarthrinium</taxon>
    </lineage>
</organism>
<reference evidence="2" key="1">
    <citation type="submission" date="2021-03" db="EMBL/GenBank/DDBJ databases">
        <title>Revisited historic fungal species revealed as producer of novel bioactive compounds through whole genome sequencing and comparative genomics.</title>
        <authorList>
            <person name="Vignolle G.A."/>
            <person name="Hochenegger N."/>
            <person name="Mach R.L."/>
            <person name="Mach-Aigner A.R."/>
            <person name="Javad Rahimi M."/>
            <person name="Salim K.A."/>
            <person name="Chan C.M."/>
            <person name="Lim L.B.L."/>
            <person name="Cai F."/>
            <person name="Druzhinina I.S."/>
            <person name="U'Ren J.M."/>
            <person name="Derntl C."/>
        </authorList>
    </citation>
    <scope>NUCLEOTIDE SEQUENCE</scope>
    <source>
        <strain evidence="2">TUCIM 5799</strain>
    </source>
</reference>
<proteinExistence type="predicted"/>
<evidence type="ECO:0000313" key="3">
    <source>
        <dbReference type="Proteomes" id="UP000829685"/>
    </source>
</evidence>
<feature type="compositionally biased region" description="Acidic residues" evidence="1">
    <location>
        <begin position="246"/>
        <end position="260"/>
    </location>
</feature>
<dbReference type="Proteomes" id="UP000829685">
    <property type="component" value="Unassembled WGS sequence"/>
</dbReference>
<evidence type="ECO:0000256" key="1">
    <source>
        <dbReference type="SAM" id="MobiDB-lite"/>
    </source>
</evidence>
<gene>
    <name evidence="2" type="ORF">JX265_002600</name>
</gene>
<accession>A0A9P9WUT3</accession>
<name>A0A9P9WUT3_9PEZI</name>
<comment type="caution">
    <text evidence="2">The sequence shown here is derived from an EMBL/GenBank/DDBJ whole genome shotgun (WGS) entry which is preliminary data.</text>
</comment>
<feature type="region of interest" description="Disordered" evidence="1">
    <location>
        <begin position="236"/>
        <end position="279"/>
    </location>
</feature>
<feature type="compositionally biased region" description="Basic and acidic residues" evidence="1">
    <location>
        <begin position="261"/>
        <end position="275"/>
    </location>
</feature>
<dbReference type="EMBL" id="JAFIMR010000004">
    <property type="protein sequence ID" value="KAI1879646.1"/>
    <property type="molecule type" value="Genomic_DNA"/>
</dbReference>
<keyword evidence="3" id="KW-1185">Reference proteome</keyword>
<evidence type="ECO:0000313" key="2">
    <source>
        <dbReference type="EMBL" id="KAI1879646.1"/>
    </source>
</evidence>
<sequence length="297" mass="34143">MSDMSKPQECTANEATKEWGAGARRIRQALGKDFKSVPSRDEYSIGDSYNEQQAENKTAKAKRAKLITWLAGREQVKETLSCCFRCKYKNMPCEYSLASEGVLVCRRCKRAGEKYCIKERLIPFDDLEASSMAIVQVDGPASQDEESSAEIRDLIDSYIGEQMVQAQPGLWVSVATAEHSMALPNAAPWRAALPHDRNMSETAQRKLKAQVNALKIEEEVQQELRVEKRQRARQERLEMAERGETEFNEEEDDNDDDDEEVRYNRDGMTELEKMHMPRLGYRPRAKNMCEERDIKQF</sequence>
<dbReference type="AlphaFoldDB" id="A0A9P9WUT3"/>